<dbReference type="Proteomes" id="UP000257002">
    <property type="component" value="Unassembled WGS sequence"/>
</dbReference>
<sequence>MQAILLSREEVAQRAEKLYESRIRQEVEVEENIGKMVIIDIETGDYKVDKNGLHAADLLSEKHPHARLFGIKIGYNVAAAFGGGVMERVVKCDR</sequence>
<name>A0A3E0LH73_9CHRO</name>
<evidence type="ECO:0000313" key="1">
    <source>
        <dbReference type="EMBL" id="REJ46766.1"/>
    </source>
</evidence>
<accession>A0A3E0LH73</accession>
<organism evidence="1 2">
    <name type="scientific">Microcystis wesenbergii TW10</name>
    <dbReference type="NCBI Taxonomy" id="2060474"/>
    <lineage>
        <taxon>Bacteria</taxon>
        <taxon>Bacillati</taxon>
        <taxon>Cyanobacteriota</taxon>
        <taxon>Cyanophyceae</taxon>
        <taxon>Oscillatoriophycideae</taxon>
        <taxon>Chroococcales</taxon>
        <taxon>Microcystaceae</taxon>
        <taxon>Microcystis</taxon>
    </lineage>
</organism>
<dbReference type="EMBL" id="QQWD01000039">
    <property type="protein sequence ID" value="REJ46766.1"/>
    <property type="molecule type" value="Genomic_DNA"/>
</dbReference>
<protein>
    <submittedName>
        <fullName evidence="1">Uncharacterized protein</fullName>
    </submittedName>
</protein>
<gene>
    <name evidence="1" type="ORF">DWQ51_21450</name>
</gene>
<dbReference type="AlphaFoldDB" id="A0A3E0LH73"/>
<evidence type="ECO:0000313" key="2">
    <source>
        <dbReference type="Proteomes" id="UP000257002"/>
    </source>
</evidence>
<reference evidence="1 2" key="1">
    <citation type="submission" date="2017-10" db="EMBL/GenBank/DDBJ databases">
        <title>A large-scale comparative metagenomic study reveals the eutrophication-driven functional interactions in six Microcystis-epibionts communities.</title>
        <authorList>
            <person name="Li Q."/>
            <person name="Lin F."/>
        </authorList>
    </citation>
    <scope>NUCLEOTIDE SEQUENCE [LARGE SCALE GENOMIC DNA]</scope>
    <source>
        <strain evidence="1">TW10</strain>
    </source>
</reference>
<proteinExistence type="predicted"/>
<comment type="caution">
    <text evidence="1">The sequence shown here is derived from an EMBL/GenBank/DDBJ whole genome shotgun (WGS) entry which is preliminary data.</text>
</comment>